<dbReference type="Proteomes" id="UP000022447">
    <property type="component" value="Unassembled WGS sequence"/>
</dbReference>
<sequence>MPHQQPPAGDWRTWVILGGRGAGKTRAGAEWVRGVVEGPRPLDRGRCKRLALIGETQDQVREVMIFGDSGIMACSPPDRRPVWRASRKCLVWPNGAEAMAFSAHEPEGLRGPQFDGAWADELAKWKKSQDTWDMLQFALRLGEKPQVCVTTTPRNVAVLKRLLQSPSTVTTHAPTEANRANLAKSFLEEVRARYAGTRLGRQELDGVLFDDVEGALWTEELLDGARTDEVPVCGRIVVAVDPPASSGAGADTCGIVVAGVRKGGQGTGDLRAVVLEDASVQGQGPTGWARVALGAMQRWSADRLVAEVNQGGDMVEAVIRSIDPDVPLTKVHASRGKVARAEPVAALYEQGRVSHAPGLEQLEEQMCRMTVSGFEGPGSPDRVDALVWALTELVLRAPKWAPSLRTL</sequence>
<dbReference type="Gene3D" id="3.40.50.300">
    <property type="entry name" value="P-loop containing nucleotide triphosphate hydrolases"/>
    <property type="match status" value="1"/>
</dbReference>
<dbReference type="PATRIC" id="fig|1449350.3.peg.717"/>
<dbReference type="Gene3D" id="3.30.420.240">
    <property type="match status" value="1"/>
</dbReference>
<feature type="domain" description="Terminase large subunit gp17-like C-terminal" evidence="2">
    <location>
        <begin position="239"/>
        <end position="391"/>
    </location>
</feature>
<evidence type="ECO:0000259" key="2">
    <source>
        <dbReference type="Pfam" id="PF17289"/>
    </source>
</evidence>
<dbReference type="EMBL" id="JALZ01000002">
    <property type="protein sequence ID" value="ETX16159.1"/>
    <property type="molecule type" value="Genomic_DNA"/>
</dbReference>
<accession>X7EJ62</accession>
<dbReference type="InterPro" id="IPR027417">
    <property type="entry name" value="P-loop_NTPase"/>
</dbReference>
<comment type="caution">
    <text evidence="3">The sequence shown here is derived from an EMBL/GenBank/DDBJ whole genome shotgun (WGS) entry which is preliminary data.</text>
</comment>
<dbReference type="Pfam" id="PF03237">
    <property type="entry name" value="Terminase_6N"/>
    <property type="match status" value="1"/>
</dbReference>
<name>X7EJ62_9RHOB</name>
<keyword evidence="3" id="KW-0067">ATP-binding</keyword>
<dbReference type="InterPro" id="IPR035421">
    <property type="entry name" value="Terminase_6C"/>
</dbReference>
<evidence type="ECO:0000313" key="4">
    <source>
        <dbReference type="Proteomes" id="UP000022447"/>
    </source>
</evidence>
<evidence type="ECO:0000256" key="1">
    <source>
        <dbReference type="ARBA" id="ARBA00022612"/>
    </source>
</evidence>
<evidence type="ECO:0000313" key="3">
    <source>
        <dbReference type="EMBL" id="ETX16159.1"/>
    </source>
</evidence>
<dbReference type="AlphaFoldDB" id="X7EJ62"/>
<gene>
    <name evidence="3" type="ORF">OCH239_08350</name>
</gene>
<proteinExistence type="predicted"/>
<organism evidence="3 4">
    <name type="scientific">Roseivivax halodurans JCM 10272</name>
    <dbReference type="NCBI Taxonomy" id="1449350"/>
    <lineage>
        <taxon>Bacteria</taxon>
        <taxon>Pseudomonadati</taxon>
        <taxon>Pseudomonadota</taxon>
        <taxon>Alphaproteobacteria</taxon>
        <taxon>Rhodobacterales</taxon>
        <taxon>Roseobacteraceae</taxon>
        <taxon>Roseivivax</taxon>
    </lineage>
</organism>
<reference evidence="3 4" key="1">
    <citation type="submission" date="2014-01" db="EMBL/GenBank/DDBJ databases">
        <title>Roseivivax halodurans JCM 10272 Genome Sequencing.</title>
        <authorList>
            <person name="Lai Q."/>
            <person name="Li G."/>
            <person name="Shao Z."/>
        </authorList>
    </citation>
    <scope>NUCLEOTIDE SEQUENCE [LARGE SCALE GENOMIC DNA]</scope>
    <source>
        <strain evidence="3 4">JCM 10272</strain>
    </source>
</reference>
<keyword evidence="1" id="KW-1188">Viral release from host cell</keyword>
<keyword evidence="4" id="KW-1185">Reference proteome</keyword>
<dbReference type="eggNOG" id="COG5323">
    <property type="taxonomic scope" value="Bacteria"/>
</dbReference>
<dbReference type="Pfam" id="PF17289">
    <property type="entry name" value="Terminase_6C"/>
    <property type="match status" value="1"/>
</dbReference>
<keyword evidence="3" id="KW-0547">Nucleotide-binding</keyword>
<protein>
    <submittedName>
        <fullName evidence="3">ATP-binding protein</fullName>
    </submittedName>
</protein>
<dbReference type="GO" id="GO:0005524">
    <property type="term" value="F:ATP binding"/>
    <property type="evidence" value="ECO:0007669"/>
    <property type="project" value="UniProtKB-KW"/>
</dbReference>
<dbReference type="STRING" id="1449350.OCH239_08350"/>